<dbReference type="GO" id="GO:0061630">
    <property type="term" value="F:ubiquitin protein ligase activity"/>
    <property type="evidence" value="ECO:0007669"/>
    <property type="project" value="UniProtKB-EC"/>
</dbReference>
<gene>
    <name evidence="9" type="ORF">DCAR_0730001</name>
</gene>
<dbReference type="Pfam" id="PF25598">
    <property type="entry name" value="ARM_PUB"/>
    <property type="match status" value="1"/>
</dbReference>
<evidence type="ECO:0000256" key="4">
    <source>
        <dbReference type="ARBA" id="ARBA00022679"/>
    </source>
</evidence>
<keyword evidence="4" id="KW-0808">Transferase</keyword>
<evidence type="ECO:0000256" key="1">
    <source>
        <dbReference type="ARBA" id="ARBA00000900"/>
    </source>
</evidence>
<organism evidence="9 10">
    <name type="scientific">Daucus carota subsp. sativus</name>
    <name type="common">Carrot</name>
    <dbReference type="NCBI Taxonomy" id="79200"/>
    <lineage>
        <taxon>Eukaryota</taxon>
        <taxon>Viridiplantae</taxon>
        <taxon>Streptophyta</taxon>
        <taxon>Embryophyta</taxon>
        <taxon>Tracheophyta</taxon>
        <taxon>Spermatophyta</taxon>
        <taxon>Magnoliopsida</taxon>
        <taxon>eudicotyledons</taxon>
        <taxon>Gunneridae</taxon>
        <taxon>Pentapetalae</taxon>
        <taxon>asterids</taxon>
        <taxon>campanulids</taxon>
        <taxon>Apiales</taxon>
        <taxon>Apiaceae</taxon>
        <taxon>Apioideae</taxon>
        <taxon>Scandiceae</taxon>
        <taxon>Daucinae</taxon>
        <taxon>Daucus</taxon>
        <taxon>Daucus sect. Daucus</taxon>
    </lineage>
</organism>
<sequence length="686" mass="76438">MINNFDQNDRRILTFPAIHPCENIYPGTLLESLVTLSRKISNYQTRFFATQRKNSKQAIRQVGILLMFLEELQESRIVLPGSINLCFSELHLTFQRILFLLDDITREGARIWVLMKAHFVASQFLVLVRSVATALDVLEMDSVRVSSEIRELVELVAIQARRVRLELDFEDEEVMKKVIVIINQFENRFEPDQGMIKGVLDYLGIRRWDECHKEVKFLEELSGLMCLDGNEREMPLISSLAGLMRYCRGVIFTNSGFGEGGQVDGRGNVEVEVVSFLNLEDFRCPISLELMTDPVTVSTGQTYDRASIQKWFKSGNLICPKTGERLETTELVANSSLRKIIQQFCADHGVSLAKTRKKNSDISRTIVPGSPAAAEAIRFLSGFLSSRLSYGTDEQKMKAAHEVRLLGKSSIFNRYCLIEAGTVPPLLTLLASSDSPTQENAISAILKLSKHSKGKKQIIENEGLNLIVNVLKKGLKLEARQTAAATIFYLSSVDKYRKMLGETTEAIPALVELIKEGTNCGKKNAVVAIFGLLLYPRNHHRVLAAGTVQVLTNLLSTSDKKDVITDSLAILAKLSESFEGSSMIVQASALSIILRIFKNLASRSGKEYCASILLSLCHNCGADVISVLAKDPGLMTALYSLLSDVDGTAHSNKKARMIINIVHRFHETSTSQLINHQVQEQSIHVQ</sequence>
<proteinExistence type="predicted"/>
<feature type="domain" description="U-box" evidence="8">
    <location>
        <begin position="277"/>
        <end position="351"/>
    </location>
</feature>
<dbReference type="InterPro" id="IPR013083">
    <property type="entry name" value="Znf_RING/FYVE/PHD"/>
</dbReference>
<dbReference type="PROSITE" id="PS50176">
    <property type="entry name" value="ARM_REPEAT"/>
    <property type="match status" value="2"/>
</dbReference>
<evidence type="ECO:0000256" key="7">
    <source>
        <dbReference type="PROSITE-ProRule" id="PRU00259"/>
    </source>
</evidence>
<evidence type="ECO:0000256" key="5">
    <source>
        <dbReference type="ARBA" id="ARBA00022737"/>
    </source>
</evidence>
<feature type="repeat" description="ARM" evidence="7">
    <location>
        <begin position="546"/>
        <end position="589"/>
    </location>
</feature>
<dbReference type="InterPro" id="IPR058678">
    <property type="entry name" value="ARM_PUB"/>
</dbReference>
<evidence type="ECO:0000256" key="6">
    <source>
        <dbReference type="ARBA" id="ARBA00022786"/>
    </source>
</evidence>
<evidence type="ECO:0000313" key="10">
    <source>
        <dbReference type="Proteomes" id="UP000077755"/>
    </source>
</evidence>
<accession>A0AAF0XNW8</accession>
<dbReference type="PANTHER" id="PTHR23315">
    <property type="entry name" value="U BOX DOMAIN-CONTAINING"/>
    <property type="match status" value="1"/>
</dbReference>
<dbReference type="InterPro" id="IPR045210">
    <property type="entry name" value="RING-Ubox_PUB"/>
</dbReference>
<dbReference type="SUPFAM" id="SSF57850">
    <property type="entry name" value="RING/U-box"/>
    <property type="match status" value="1"/>
</dbReference>
<evidence type="ECO:0000259" key="8">
    <source>
        <dbReference type="PROSITE" id="PS51698"/>
    </source>
</evidence>
<dbReference type="InterPro" id="IPR057623">
    <property type="entry name" value="PUB12-19-like_N"/>
</dbReference>
<evidence type="ECO:0000256" key="3">
    <source>
        <dbReference type="ARBA" id="ARBA00012483"/>
    </source>
</evidence>
<dbReference type="SMART" id="SM00504">
    <property type="entry name" value="Ubox"/>
    <property type="match status" value="1"/>
</dbReference>
<dbReference type="Pfam" id="PF04564">
    <property type="entry name" value="U-box"/>
    <property type="match status" value="1"/>
</dbReference>
<dbReference type="EMBL" id="CP093349">
    <property type="protein sequence ID" value="WOH10532.1"/>
    <property type="molecule type" value="Genomic_DNA"/>
</dbReference>
<evidence type="ECO:0000256" key="2">
    <source>
        <dbReference type="ARBA" id="ARBA00004906"/>
    </source>
</evidence>
<dbReference type="Gene3D" id="1.25.10.10">
    <property type="entry name" value="Leucine-rich Repeat Variant"/>
    <property type="match status" value="1"/>
</dbReference>
<reference evidence="9" key="2">
    <citation type="submission" date="2022-03" db="EMBL/GenBank/DDBJ databases">
        <title>Draft title - Genomic analysis of global carrot germplasm unveils the trajectory of domestication and the origin of high carotenoid orange carrot.</title>
        <authorList>
            <person name="Iorizzo M."/>
            <person name="Ellison S."/>
            <person name="Senalik D."/>
            <person name="Macko-Podgorni A."/>
            <person name="Grzebelus D."/>
            <person name="Bostan H."/>
            <person name="Rolling W."/>
            <person name="Curaba J."/>
            <person name="Simon P."/>
        </authorList>
    </citation>
    <scope>NUCLEOTIDE SEQUENCE</scope>
    <source>
        <tissue evidence="9">Leaf</tissue>
    </source>
</reference>
<dbReference type="GO" id="GO:0010029">
    <property type="term" value="P:regulation of seed germination"/>
    <property type="evidence" value="ECO:0007669"/>
    <property type="project" value="UniProtKB-ARBA"/>
</dbReference>
<dbReference type="AlphaFoldDB" id="A0AAF0XNW8"/>
<dbReference type="Pfam" id="PF25368">
    <property type="entry name" value="PUB10_N"/>
    <property type="match status" value="1"/>
</dbReference>
<dbReference type="InterPro" id="IPR011989">
    <property type="entry name" value="ARM-like"/>
</dbReference>
<keyword evidence="6" id="KW-0833">Ubl conjugation pathway</keyword>
<protein>
    <recommendedName>
        <fullName evidence="3">RING-type E3 ubiquitin transferase</fullName>
        <ecNumber evidence="3">2.3.2.27</ecNumber>
    </recommendedName>
</protein>
<comment type="catalytic activity">
    <reaction evidence="1">
        <text>S-ubiquitinyl-[E2 ubiquitin-conjugating enzyme]-L-cysteine + [acceptor protein]-L-lysine = [E2 ubiquitin-conjugating enzyme]-L-cysteine + N(6)-ubiquitinyl-[acceptor protein]-L-lysine.</text>
        <dbReference type="EC" id="2.3.2.27"/>
    </reaction>
</comment>
<dbReference type="Proteomes" id="UP000077755">
    <property type="component" value="Chromosome 7"/>
</dbReference>
<reference evidence="9" key="1">
    <citation type="journal article" date="2016" name="Nat. Genet.">
        <title>A high-quality carrot genome assembly provides new insights into carotenoid accumulation and asterid genome evolution.</title>
        <authorList>
            <person name="Iorizzo M."/>
            <person name="Ellison S."/>
            <person name="Senalik D."/>
            <person name="Zeng P."/>
            <person name="Satapoomin P."/>
            <person name="Huang J."/>
            <person name="Bowman M."/>
            <person name="Iovene M."/>
            <person name="Sanseverino W."/>
            <person name="Cavagnaro P."/>
            <person name="Yildiz M."/>
            <person name="Macko-Podgorni A."/>
            <person name="Moranska E."/>
            <person name="Grzebelus E."/>
            <person name="Grzebelus D."/>
            <person name="Ashrafi H."/>
            <person name="Zheng Z."/>
            <person name="Cheng S."/>
            <person name="Spooner D."/>
            <person name="Van Deynze A."/>
            <person name="Simon P."/>
        </authorList>
    </citation>
    <scope>NUCLEOTIDE SEQUENCE</scope>
    <source>
        <tissue evidence="9">Leaf</tissue>
    </source>
</reference>
<keyword evidence="10" id="KW-1185">Reference proteome</keyword>
<dbReference type="SMART" id="SM00185">
    <property type="entry name" value="ARM"/>
    <property type="match status" value="3"/>
</dbReference>
<dbReference type="PANTHER" id="PTHR23315:SF116">
    <property type="entry name" value="RING-TYPE E3 UBIQUITIN TRANSFERASE"/>
    <property type="match status" value="1"/>
</dbReference>
<evidence type="ECO:0000313" key="9">
    <source>
        <dbReference type="EMBL" id="WOH10532.1"/>
    </source>
</evidence>
<dbReference type="FunFam" id="1.25.10.10:FF:000485">
    <property type="entry name" value="RING-type E3 ubiquitin transferase"/>
    <property type="match status" value="1"/>
</dbReference>
<dbReference type="CDD" id="cd16664">
    <property type="entry name" value="RING-Ubox_PUB"/>
    <property type="match status" value="1"/>
</dbReference>
<dbReference type="InterPro" id="IPR003613">
    <property type="entry name" value="Ubox_domain"/>
</dbReference>
<keyword evidence="5" id="KW-0677">Repeat</keyword>
<comment type="pathway">
    <text evidence="2">Protein modification; protein ubiquitination.</text>
</comment>
<dbReference type="KEGG" id="dcr:108193714"/>
<dbReference type="SUPFAM" id="SSF48371">
    <property type="entry name" value="ARM repeat"/>
    <property type="match status" value="1"/>
</dbReference>
<feature type="repeat" description="ARM" evidence="7">
    <location>
        <begin position="421"/>
        <end position="463"/>
    </location>
</feature>
<dbReference type="Gene3D" id="3.30.40.10">
    <property type="entry name" value="Zinc/RING finger domain, C3HC4 (zinc finger)"/>
    <property type="match status" value="1"/>
</dbReference>
<dbReference type="EC" id="2.3.2.27" evidence="3"/>
<dbReference type="GO" id="GO:0016567">
    <property type="term" value="P:protein ubiquitination"/>
    <property type="evidence" value="ECO:0007669"/>
    <property type="project" value="InterPro"/>
</dbReference>
<dbReference type="InterPro" id="IPR016024">
    <property type="entry name" value="ARM-type_fold"/>
</dbReference>
<dbReference type="PROSITE" id="PS51698">
    <property type="entry name" value="U_BOX"/>
    <property type="match status" value="1"/>
</dbReference>
<dbReference type="InterPro" id="IPR000225">
    <property type="entry name" value="Armadillo"/>
</dbReference>
<name>A0AAF0XNW8_DAUCS</name>
<dbReference type="FunFam" id="3.30.40.10:FF:000442">
    <property type="entry name" value="RING-type E3 ubiquitin transferase"/>
    <property type="match status" value="1"/>
</dbReference>